<accession>A0A813BHY9</accession>
<evidence type="ECO:0000313" key="2">
    <source>
        <dbReference type="Proteomes" id="UP000601435"/>
    </source>
</evidence>
<keyword evidence="2" id="KW-1185">Reference proteome</keyword>
<dbReference type="AlphaFoldDB" id="A0A813BHY9"/>
<name>A0A813BHY9_9DINO</name>
<feature type="non-terminal residue" evidence="1">
    <location>
        <position position="54"/>
    </location>
</feature>
<comment type="caution">
    <text evidence="1">The sequence shown here is derived from an EMBL/GenBank/DDBJ whole genome shotgun (WGS) entry which is preliminary data.</text>
</comment>
<reference evidence="1" key="1">
    <citation type="submission" date="2021-02" db="EMBL/GenBank/DDBJ databases">
        <authorList>
            <person name="Dougan E. K."/>
            <person name="Rhodes N."/>
            <person name="Thang M."/>
            <person name="Chan C."/>
        </authorList>
    </citation>
    <scope>NUCLEOTIDE SEQUENCE</scope>
</reference>
<organism evidence="1 2">
    <name type="scientific">Symbiodinium necroappetens</name>
    <dbReference type="NCBI Taxonomy" id="1628268"/>
    <lineage>
        <taxon>Eukaryota</taxon>
        <taxon>Sar</taxon>
        <taxon>Alveolata</taxon>
        <taxon>Dinophyceae</taxon>
        <taxon>Suessiales</taxon>
        <taxon>Symbiodiniaceae</taxon>
        <taxon>Symbiodinium</taxon>
    </lineage>
</organism>
<dbReference type="EMBL" id="CAJNJA010072171">
    <property type="protein sequence ID" value="CAE7906178.1"/>
    <property type="molecule type" value="Genomic_DNA"/>
</dbReference>
<gene>
    <name evidence="1" type="primary">WRAP73</name>
    <name evidence="1" type="ORF">SNEC2469_LOCUS30663</name>
</gene>
<protein>
    <submittedName>
        <fullName evidence="1">WRAP73 protein</fullName>
    </submittedName>
</protein>
<dbReference type="Proteomes" id="UP000601435">
    <property type="component" value="Unassembled WGS sequence"/>
</dbReference>
<sequence>MSRLVLKVPIFPSGTLARVGTVTMPSLRVQAFQDLQINISAHVHIEDLDVFGLA</sequence>
<proteinExistence type="predicted"/>
<evidence type="ECO:0000313" key="1">
    <source>
        <dbReference type="EMBL" id="CAE7906178.1"/>
    </source>
</evidence>